<dbReference type="AlphaFoldDB" id="A0A519BCJ7"/>
<reference evidence="10 11" key="1">
    <citation type="submission" date="2019-01" db="EMBL/GenBank/DDBJ databases">
        <title>Insights into ecological role of a new deltaproteobacterial order Candidatus Sinidesulfobacterales (Sva0485) by metagenomics and metatranscriptomics.</title>
        <authorList>
            <person name="Tan S."/>
            <person name="Liu J."/>
            <person name="Fang Y."/>
            <person name="Hedlund B.P."/>
            <person name="Lian Z.H."/>
            <person name="Huang L.Y."/>
            <person name="Li J.T."/>
            <person name="Huang L.N."/>
            <person name="Li W.J."/>
            <person name="Jiang H.C."/>
            <person name="Dong H.L."/>
            <person name="Shu W.S."/>
        </authorList>
    </citation>
    <scope>NUCLEOTIDE SEQUENCE [LARGE SCALE GENOMIC DNA]</scope>
    <source>
        <strain evidence="10">AP3</strain>
    </source>
</reference>
<feature type="binding site" evidence="8">
    <location>
        <position position="53"/>
    </location>
    <ligand>
        <name>[4Fe-4S] cluster</name>
        <dbReference type="ChEBI" id="CHEBI:49883"/>
        <label>1</label>
    </ligand>
</feature>
<keyword evidence="8" id="KW-0963">Cytoplasm</keyword>
<organism evidence="10 11">
    <name type="scientific">Candidatus Acidulodesulfobacterium ferriphilum</name>
    <dbReference type="NCBI Taxonomy" id="2597223"/>
    <lineage>
        <taxon>Bacteria</taxon>
        <taxon>Deltaproteobacteria</taxon>
        <taxon>Candidatus Acidulodesulfobacterales</taxon>
        <taxon>Candidatus Acidulodesulfobacterium</taxon>
    </lineage>
</organism>
<sequence>MSNSFYNFYKVNKRLPDYLKNEILKIKTKKDISKTFHVIREKELNTVCSSSRCPNLNLCYSNKTATFLLLGDKCTRRCPFCNIDYISENQVVDPLEPQKIAYAVKSLDLKHAVITMVTRDDLKDGGAGIIIKTVDAIKRNTDCRTVEVLTSDFNGNEKAFMDVADSGINIFGHNIETAERLYKTIRPSSSYKRSLNILKTVKEERPHITTKSGIMVGLGEQDGEVFKTIDDLADNGIDFITIGQYLRPSLQNIPVQRFVPLKKFIEYKDYAKKVGIKNVFSAPLVRSSFGAEKFFKHSL</sequence>
<keyword evidence="5 8" id="KW-0408">Iron</keyword>
<evidence type="ECO:0000256" key="7">
    <source>
        <dbReference type="ARBA" id="ARBA00047326"/>
    </source>
</evidence>
<dbReference type="InterPro" id="IPR006638">
    <property type="entry name" value="Elp3/MiaA/NifB-like_rSAM"/>
</dbReference>
<comment type="cofactor">
    <cofactor evidence="8">
        <name>[4Fe-4S] cluster</name>
        <dbReference type="ChEBI" id="CHEBI:49883"/>
    </cofactor>
    <text evidence="8">Binds 2 [4Fe-4S] clusters per subunit. One cluster is coordinated with 3 cysteines and an exchangeable S-adenosyl-L-methionine.</text>
</comment>
<feature type="binding site" evidence="8">
    <location>
        <position position="48"/>
    </location>
    <ligand>
        <name>[4Fe-4S] cluster</name>
        <dbReference type="ChEBI" id="CHEBI:49883"/>
        <label>1</label>
    </ligand>
</feature>
<feature type="domain" description="Radical SAM core" evidence="9">
    <location>
        <begin position="60"/>
        <end position="277"/>
    </location>
</feature>
<dbReference type="PROSITE" id="PS51918">
    <property type="entry name" value="RADICAL_SAM"/>
    <property type="match status" value="1"/>
</dbReference>
<dbReference type="GO" id="GO:0005737">
    <property type="term" value="C:cytoplasm"/>
    <property type="evidence" value="ECO:0007669"/>
    <property type="project" value="UniProtKB-SubCell"/>
</dbReference>
<dbReference type="NCBIfam" id="NF004019">
    <property type="entry name" value="PRK05481.1"/>
    <property type="match status" value="1"/>
</dbReference>
<comment type="caution">
    <text evidence="10">The sequence shown here is derived from an EMBL/GenBank/DDBJ whole genome shotgun (WGS) entry which is preliminary data.</text>
</comment>
<dbReference type="EMBL" id="SGBD01000001">
    <property type="protein sequence ID" value="RZD14974.1"/>
    <property type="molecule type" value="Genomic_DNA"/>
</dbReference>
<dbReference type="GO" id="GO:0051539">
    <property type="term" value="F:4 iron, 4 sulfur cluster binding"/>
    <property type="evidence" value="ECO:0007669"/>
    <property type="project" value="UniProtKB-UniRule"/>
</dbReference>
<dbReference type="NCBIfam" id="NF009544">
    <property type="entry name" value="PRK12928.1"/>
    <property type="match status" value="1"/>
</dbReference>
<evidence type="ECO:0000313" key="10">
    <source>
        <dbReference type="EMBL" id="RZD14974.1"/>
    </source>
</evidence>
<dbReference type="GO" id="GO:0009249">
    <property type="term" value="P:protein lipoylation"/>
    <property type="evidence" value="ECO:0007669"/>
    <property type="project" value="UniProtKB-UniRule"/>
</dbReference>
<dbReference type="InterPro" id="IPR007197">
    <property type="entry name" value="rSAM"/>
</dbReference>
<dbReference type="GO" id="GO:0016992">
    <property type="term" value="F:lipoate synthase activity"/>
    <property type="evidence" value="ECO:0007669"/>
    <property type="project" value="UniProtKB-UniRule"/>
</dbReference>
<keyword evidence="2 8" id="KW-0808">Transferase</keyword>
<dbReference type="NCBIfam" id="TIGR00510">
    <property type="entry name" value="lipA"/>
    <property type="match status" value="1"/>
</dbReference>
<proteinExistence type="inferred from homology"/>
<dbReference type="PANTHER" id="PTHR10949:SF0">
    <property type="entry name" value="LIPOYL SYNTHASE, MITOCHONDRIAL"/>
    <property type="match status" value="1"/>
</dbReference>
<evidence type="ECO:0000256" key="1">
    <source>
        <dbReference type="ARBA" id="ARBA00022485"/>
    </source>
</evidence>
<dbReference type="InterPro" id="IPR058240">
    <property type="entry name" value="rSAM_sf"/>
</dbReference>
<feature type="binding site" evidence="8">
    <location>
        <position position="74"/>
    </location>
    <ligand>
        <name>[4Fe-4S] cluster</name>
        <dbReference type="ChEBI" id="CHEBI:49883"/>
        <label>2</label>
        <note>4Fe-4S-S-AdoMet</note>
    </ligand>
</feature>
<dbReference type="GO" id="GO:0046872">
    <property type="term" value="F:metal ion binding"/>
    <property type="evidence" value="ECO:0007669"/>
    <property type="project" value="UniProtKB-KW"/>
</dbReference>
<comment type="function">
    <text evidence="8">Catalyzes the radical-mediated insertion of two sulfur atoms into the C-6 and C-8 positions of the octanoyl moiety bound to the lipoyl domains of lipoate-dependent enzymes, thereby converting the octanoylated domains into lipoylated derivatives.</text>
</comment>
<dbReference type="UniPathway" id="UPA00538">
    <property type="reaction ID" value="UER00593"/>
</dbReference>
<gene>
    <name evidence="8 10" type="primary">lipA</name>
    <name evidence="10" type="ORF">EVJ47_01455</name>
</gene>
<dbReference type="SUPFAM" id="SSF102114">
    <property type="entry name" value="Radical SAM enzymes"/>
    <property type="match status" value="1"/>
</dbReference>
<dbReference type="SFLD" id="SFLDS00029">
    <property type="entry name" value="Radical_SAM"/>
    <property type="match status" value="1"/>
</dbReference>
<name>A0A519BCJ7_9DELT</name>
<dbReference type="EC" id="2.8.1.8" evidence="8"/>
<dbReference type="Proteomes" id="UP000320813">
    <property type="component" value="Unassembled WGS sequence"/>
</dbReference>
<feature type="binding site" evidence="8">
    <location>
        <position position="81"/>
    </location>
    <ligand>
        <name>[4Fe-4S] cluster</name>
        <dbReference type="ChEBI" id="CHEBI:49883"/>
        <label>2</label>
        <note>4Fe-4S-S-AdoMet</note>
    </ligand>
</feature>
<dbReference type="InterPro" id="IPR013785">
    <property type="entry name" value="Aldolase_TIM"/>
</dbReference>
<dbReference type="HAMAP" id="MF_00206">
    <property type="entry name" value="Lipoyl_synth"/>
    <property type="match status" value="1"/>
</dbReference>
<keyword evidence="6 8" id="KW-0411">Iron-sulfur</keyword>
<dbReference type="SMART" id="SM00729">
    <property type="entry name" value="Elp3"/>
    <property type="match status" value="1"/>
</dbReference>
<evidence type="ECO:0000256" key="8">
    <source>
        <dbReference type="HAMAP-Rule" id="MF_00206"/>
    </source>
</evidence>
<feature type="binding site" evidence="8">
    <location>
        <position position="59"/>
    </location>
    <ligand>
        <name>[4Fe-4S] cluster</name>
        <dbReference type="ChEBI" id="CHEBI:49883"/>
        <label>1</label>
    </ligand>
</feature>
<evidence type="ECO:0000259" key="9">
    <source>
        <dbReference type="PROSITE" id="PS51918"/>
    </source>
</evidence>
<feature type="binding site" evidence="8">
    <location>
        <position position="78"/>
    </location>
    <ligand>
        <name>[4Fe-4S] cluster</name>
        <dbReference type="ChEBI" id="CHEBI:49883"/>
        <label>2</label>
        <note>4Fe-4S-S-AdoMet</note>
    </ligand>
</feature>
<dbReference type="Gene3D" id="3.20.20.70">
    <property type="entry name" value="Aldolase class I"/>
    <property type="match status" value="1"/>
</dbReference>
<evidence type="ECO:0000256" key="5">
    <source>
        <dbReference type="ARBA" id="ARBA00023004"/>
    </source>
</evidence>
<dbReference type="PANTHER" id="PTHR10949">
    <property type="entry name" value="LIPOYL SYNTHASE"/>
    <property type="match status" value="1"/>
</dbReference>
<evidence type="ECO:0000256" key="2">
    <source>
        <dbReference type="ARBA" id="ARBA00022679"/>
    </source>
</evidence>
<evidence type="ECO:0000313" key="11">
    <source>
        <dbReference type="Proteomes" id="UP000320813"/>
    </source>
</evidence>
<evidence type="ECO:0000256" key="3">
    <source>
        <dbReference type="ARBA" id="ARBA00022691"/>
    </source>
</evidence>
<dbReference type="InterPro" id="IPR003698">
    <property type="entry name" value="Lipoyl_synth"/>
</dbReference>
<keyword evidence="1 8" id="KW-0004">4Fe-4S</keyword>
<dbReference type="CDD" id="cd01335">
    <property type="entry name" value="Radical_SAM"/>
    <property type="match status" value="1"/>
</dbReference>
<evidence type="ECO:0000256" key="4">
    <source>
        <dbReference type="ARBA" id="ARBA00022723"/>
    </source>
</evidence>
<evidence type="ECO:0000256" key="6">
    <source>
        <dbReference type="ARBA" id="ARBA00023014"/>
    </source>
</evidence>
<comment type="pathway">
    <text evidence="8">Protein modification; protein lipoylation via endogenous pathway; protein N(6)-(lipoyl)lysine from octanoyl-[acyl-carrier-protein]: step 2/2.</text>
</comment>
<comment type="catalytic activity">
    <reaction evidence="7 8">
        <text>[[Fe-S] cluster scaffold protein carrying a second [4Fe-4S](2+) cluster] + N(6)-octanoyl-L-lysyl-[protein] + 2 oxidized [2Fe-2S]-[ferredoxin] + 2 S-adenosyl-L-methionine + 4 H(+) = [[Fe-S] cluster scaffold protein] + N(6)-[(R)-dihydrolipoyl]-L-lysyl-[protein] + 4 Fe(3+) + 2 hydrogen sulfide + 2 5'-deoxyadenosine + 2 L-methionine + 2 reduced [2Fe-2S]-[ferredoxin]</text>
        <dbReference type="Rhea" id="RHEA:16585"/>
        <dbReference type="Rhea" id="RHEA-COMP:9928"/>
        <dbReference type="Rhea" id="RHEA-COMP:10000"/>
        <dbReference type="Rhea" id="RHEA-COMP:10001"/>
        <dbReference type="Rhea" id="RHEA-COMP:10475"/>
        <dbReference type="Rhea" id="RHEA-COMP:14568"/>
        <dbReference type="Rhea" id="RHEA-COMP:14569"/>
        <dbReference type="ChEBI" id="CHEBI:15378"/>
        <dbReference type="ChEBI" id="CHEBI:17319"/>
        <dbReference type="ChEBI" id="CHEBI:29034"/>
        <dbReference type="ChEBI" id="CHEBI:29919"/>
        <dbReference type="ChEBI" id="CHEBI:33722"/>
        <dbReference type="ChEBI" id="CHEBI:33737"/>
        <dbReference type="ChEBI" id="CHEBI:33738"/>
        <dbReference type="ChEBI" id="CHEBI:57844"/>
        <dbReference type="ChEBI" id="CHEBI:59789"/>
        <dbReference type="ChEBI" id="CHEBI:78809"/>
        <dbReference type="ChEBI" id="CHEBI:83100"/>
        <dbReference type="EC" id="2.8.1.8"/>
    </reaction>
</comment>
<keyword evidence="3 8" id="KW-0949">S-adenosyl-L-methionine</keyword>
<keyword evidence="4 8" id="KW-0479">Metal-binding</keyword>
<feature type="binding site" evidence="8">
    <location>
        <position position="288"/>
    </location>
    <ligand>
        <name>[4Fe-4S] cluster</name>
        <dbReference type="ChEBI" id="CHEBI:49883"/>
        <label>1</label>
    </ligand>
</feature>
<comment type="similarity">
    <text evidence="8">Belongs to the radical SAM superfamily. Lipoyl synthase family.</text>
</comment>
<comment type="subcellular location">
    <subcellularLocation>
        <location evidence="8">Cytoplasm</location>
    </subcellularLocation>
</comment>
<accession>A0A519BCJ7</accession>
<dbReference type="Pfam" id="PF04055">
    <property type="entry name" value="Radical_SAM"/>
    <property type="match status" value="1"/>
</dbReference>
<protein>
    <recommendedName>
        <fullName evidence="8">Lipoyl synthase</fullName>
        <ecNumber evidence="8">2.8.1.8</ecNumber>
    </recommendedName>
    <alternativeName>
        <fullName evidence="8">Lip-syn</fullName>
        <shortName evidence="8">LS</shortName>
    </alternativeName>
    <alternativeName>
        <fullName evidence="8">Lipoate synthase</fullName>
    </alternativeName>
    <alternativeName>
        <fullName evidence="8">Lipoic acid synthase</fullName>
    </alternativeName>
    <alternativeName>
        <fullName evidence="8">Sulfur insertion protein LipA</fullName>
    </alternativeName>
</protein>